<organism evidence="2 3">
    <name type="scientific">Podospora didyma</name>
    <dbReference type="NCBI Taxonomy" id="330526"/>
    <lineage>
        <taxon>Eukaryota</taxon>
        <taxon>Fungi</taxon>
        <taxon>Dikarya</taxon>
        <taxon>Ascomycota</taxon>
        <taxon>Pezizomycotina</taxon>
        <taxon>Sordariomycetes</taxon>
        <taxon>Sordariomycetidae</taxon>
        <taxon>Sordariales</taxon>
        <taxon>Podosporaceae</taxon>
        <taxon>Podospora</taxon>
    </lineage>
</organism>
<dbReference type="AlphaFoldDB" id="A0AAE0TVL3"/>
<evidence type="ECO:0000313" key="3">
    <source>
        <dbReference type="Proteomes" id="UP001285441"/>
    </source>
</evidence>
<evidence type="ECO:0000256" key="1">
    <source>
        <dbReference type="PROSITE-ProRule" id="PRU00023"/>
    </source>
</evidence>
<gene>
    <name evidence="2" type="ORF">B0H63DRAFT_196041</name>
</gene>
<accession>A0AAE0TVL3</accession>
<name>A0AAE0TVL3_9PEZI</name>
<dbReference type="EMBL" id="JAULSW010000005">
    <property type="protein sequence ID" value="KAK3381068.1"/>
    <property type="molecule type" value="Genomic_DNA"/>
</dbReference>
<dbReference type="PROSITE" id="PS50088">
    <property type="entry name" value="ANK_REPEAT"/>
    <property type="match status" value="1"/>
</dbReference>
<sequence length="147" mass="16688">MLYVSARCGWTPLHYACQFGFFDQHRQQAAAARVLLDKRADIQARTNSGWTPLMIAVQTTVALAFRPPPCLVGGSMTSLLKEVAVLCPDIFETAPIICEAQPARLMVPYHLHRRQDNGYKLKIFRYLFAMLLLPLETSKKKKTRHLS</sequence>
<dbReference type="Proteomes" id="UP001285441">
    <property type="component" value="Unassembled WGS sequence"/>
</dbReference>
<protein>
    <recommendedName>
        <fullName evidence="4">Ankyrin repeat protein</fullName>
    </recommendedName>
</protein>
<evidence type="ECO:0008006" key="4">
    <source>
        <dbReference type="Google" id="ProtNLM"/>
    </source>
</evidence>
<reference evidence="2" key="1">
    <citation type="journal article" date="2023" name="Mol. Phylogenet. Evol.">
        <title>Genome-scale phylogeny and comparative genomics of the fungal order Sordariales.</title>
        <authorList>
            <person name="Hensen N."/>
            <person name="Bonometti L."/>
            <person name="Westerberg I."/>
            <person name="Brannstrom I.O."/>
            <person name="Guillou S."/>
            <person name="Cros-Aarteil S."/>
            <person name="Calhoun S."/>
            <person name="Haridas S."/>
            <person name="Kuo A."/>
            <person name="Mondo S."/>
            <person name="Pangilinan J."/>
            <person name="Riley R."/>
            <person name="LaButti K."/>
            <person name="Andreopoulos B."/>
            <person name="Lipzen A."/>
            <person name="Chen C."/>
            <person name="Yan M."/>
            <person name="Daum C."/>
            <person name="Ng V."/>
            <person name="Clum A."/>
            <person name="Steindorff A."/>
            <person name="Ohm R.A."/>
            <person name="Martin F."/>
            <person name="Silar P."/>
            <person name="Natvig D.O."/>
            <person name="Lalanne C."/>
            <person name="Gautier V."/>
            <person name="Ament-Velasquez S.L."/>
            <person name="Kruys A."/>
            <person name="Hutchinson M.I."/>
            <person name="Powell A.J."/>
            <person name="Barry K."/>
            <person name="Miller A.N."/>
            <person name="Grigoriev I.V."/>
            <person name="Debuchy R."/>
            <person name="Gladieux P."/>
            <person name="Hiltunen Thoren M."/>
            <person name="Johannesson H."/>
        </authorList>
    </citation>
    <scope>NUCLEOTIDE SEQUENCE</scope>
    <source>
        <strain evidence="2">CBS 232.78</strain>
    </source>
</reference>
<dbReference type="Gene3D" id="1.25.40.20">
    <property type="entry name" value="Ankyrin repeat-containing domain"/>
    <property type="match status" value="1"/>
</dbReference>
<keyword evidence="1" id="KW-0040">ANK repeat</keyword>
<dbReference type="InterPro" id="IPR036770">
    <property type="entry name" value="Ankyrin_rpt-contain_sf"/>
</dbReference>
<proteinExistence type="predicted"/>
<reference evidence="2" key="2">
    <citation type="submission" date="2023-06" db="EMBL/GenBank/DDBJ databases">
        <authorList>
            <consortium name="Lawrence Berkeley National Laboratory"/>
            <person name="Haridas S."/>
            <person name="Hensen N."/>
            <person name="Bonometti L."/>
            <person name="Westerberg I."/>
            <person name="Brannstrom I.O."/>
            <person name="Guillou S."/>
            <person name="Cros-Aarteil S."/>
            <person name="Calhoun S."/>
            <person name="Kuo A."/>
            <person name="Mondo S."/>
            <person name="Pangilinan J."/>
            <person name="Riley R."/>
            <person name="LaButti K."/>
            <person name="Andreopoulos B."/>
            <person name="Lipzen A."/>
            <person name="Chen C."/>
            <person name="Yanf M."/>
            <person name="Daum C."/>
            <person name="Ng V."/>
            <person name="Clum A."/>
            <person name="Steindorff A."/>
            <person name="Ohm R."/>
            <person name="Martin F."/>
            <person name="Silar P."/>
            <person name="Natvig D."/>
            <person name="Lalanne C."/>
            <person name="Gautier V."/>
            <person name="Ament-velasquez S.L."/>
            <person name="Kruys A."/>
            <person name="Hutchinson M.I."/>
            <person name="Powell A.J."/>
            <person name="Barry K."/>
            <person name="Miller A.N."/>
            <person name="Grigoriev I.V."/>
            <person name="Debuchy R."/>
            <person name="Gladieux P."/>
            <person name="Thoren M.H."/>
            <person name="Johannesson H."/>
        </authorList>
    </citation>
    <scope>NUCLEOTIDE SEQUENCE</scope>
    <source>
        <strain evidence="2">CBS 232.78</strain>
    </source>
</reference>
<dbReference type="InterPro" id="IPR002110">
    <property type="entry name" value="Ankyrin_rpt"/>
</dbReference>
<dbReference type="SUPFAM" id="SSF48403">
    <property type="entry name" value="Ankyrin repeat"/>
    <property type="match status" value="1"/>
</dbReference>
<comment type="caution">
    <text evidence="2">The sequence shown here is derived from an EMBL/GenBank/DDBJ whole genome shotgun (WGS) entry which is preliminary data.</text>
</comment>
<dbReference type="Pfam" id="PF12796">
    <property type="entry name" value="Ank_2"/>
    <property type="match status" value="1"/>
</dbReference>
<evidence type="ECO:0000313" key="2">
    <source>
        <dbReference type="EMBL" id="KAK3381068.1"/>
    </source>
</evidence>
<keyword evidence="3" id="KW-1185">Reference proteome</keyword>
<feature type="repeat" description="ANK" evidence="1">
    <location>
        <begin position="8"/>
        <end position="47"/>
    </location>
</feature>